<gene>
    <name evidence="1" type="ORF">CP500_021925</name>
</gene>
<sequence length="82" mass="9237">MGGLINPLIFQQISMVKSHSLYFERSRLGFTVGRGRVYEIVNFRQLLSANPPLQKSLSSFFLLLTTANSQQSTFNSQLPTVN</sequence>
<reference evidence="1" key="1">
    <citation type="submission" date="2017-10" db="EMBL/GenBank/DDBJ databases">
        <title>Draft genome sequence of the planktic cyanobacteria Tychonema bourrellyi isolated from alpine lentic freshwater.</title>
        <authorList>
            <person name="Tett A."/>
            <person name="Armanini F."/>
            <person name="Asnicar F."/>
            <person name="Boscaini A."/>
            <person name="Pasolli E."/>
            <person name="Zolfo M."/>
            <person name="Donati C."/>
            <person name="Salmaso N."/>
            <person name="Segata N."/>
        </authorList>
    </citation>
    <scope>NUCLEOTIDE SEQUENCE</scope>
    <source>
        <strain evidence="1">FEM_GT703</strain>
    </source>
</reference>
<dbReference type="Proteomes" id="UP000226442">
    <property type="component" value="Unassembled WGS sequence"/>
</dbReference>
<accession>A0A2G4EV38</accession>
<evidence type="ECO:0000313" key="2">
    <source>
        <dbReference type="Proteomes" id="UP000226442"/>
    </source>
</evidence>
<name>A0A2G4EV38_9CYAN</name>
<organism evidence="1 2">
    <name type="scientific">Tychonema bourrellyi FEM_GT703</name>
    <dbReference type="NCBI Taxonomy" id="2040638"/>
    <lineage>
        <taxon>Bacteria</taxon>
        <taxon>Bacillati</taxon>
        <taxon>Cyanobacteriota</taxon>
        <taxon>Cyanophyceae</taxon>
        <taxon>Oscillatoriophycideae</taxon>
        <taxon>Oscillatoriales</taxon>
        <taxon>Microcoleaceae</taxon>
        <taxon>Tychonema</taxon>
    </lineage>
</organism>
<protein>
    <submittedName>
        <fullName evidence="1">Uncharacterized protein</fullName>
    </submittedName>
</protein>
<comment type="caution">
    <text evidence="1">The sequence shown here is derived from an EMBL/GenBank/DDBJ whole genome shotgun (WGS) entry which is preliminary data.</text>
</comment>
<keyword evidence="2" id="KW-1185">Reference proteome</keyword>
<dbReference type="AlphaFoldDB" id="A0A2G4EV38"/>
<dbReference type="EMBL" id="NXIB02000210">
    <property type="protein sequence ID" value="PHX53348.1"/>
    <property type="molecule type" value="Genomic_DNA"/>
</dbReference>
<proteinExistence type="predicted"/>
<evidence type="ECO:0000313" key="1">
    <source>
        <dbReference type="EMBL" id="PHX53348.1"/>
    </source>
</evidence>